<proteinExistence type="inferred from homology"/>
<evidence type="ECO:0000313" key="7">
    <source>
        <dbReference type="EMBL" id="KDN96978.1"/>
    </source>
</evidence>
<dbReference type="PANTHER" id="PTHR46383">
    <property type="entry name" value="ASPARTATE AMINOTRANSFERASE"/>
    <property type="match status" value="1"/>
</dbReference>
<comment type="cofactor">
    <cofactor evidence="1">
        <name>pyridoxal 5'-phosphate</name>
        <dbReference type="ChEBI" id="CHEBI:597326"/>
    </cofactor>
</comment>
<keyword evidence="5" id="KW-0663">Pyridoxal phosphate</keyword>
<evidence type="ECO:0000313" key="8">
    <source>
        <dbReference type="Proteomes" id="UP000027121"/>
    </source>
</evidence>
<evidence type="ECO:0000256" key="3">
    <source>
        <dbReference type="ARBA" id="ARBA00022576"/>
    </source>
</evidence>
<protein>
    <submittedName>
        <fullName evidence="7">Aminotransferase class I/II-fold pyridoxal phosphate-dependent enzyme</fullName>
    </submittedName>
</protein>
<dbReference type="InterPro" id="IPR015422">
    <property type="entry name" value="PyrdxlP-dep_Trfase_small"/>
</dbReference>
<evidence type="ECO:0000256" key="2">
    <source>
        <dbReference type="ARBA" id="ARBA00007441"/>
    </source>
</evidence>
<evidence type="ECO:0000256" key="5">
    <source>
        <dbReference type="ARBA" id="ARBA00022898"/>
    </source>
</evidence>
<dbReference type="AlphaFoldDB" id="A0AAP0SEH1"/>
<dbReference type="SUPFAM" id="SSF53383">
    <property type="entry name" value="PLP-dependent transferases"/>
    <property type="match status" value="1"/>
</dbReference>
<evidence type="ECO:0000256" key="4">
    <source>
        <dbReference type="ARBA" id="ARBA00022679"/>
    </source>
</evidence>
<sequence>MPGIHCATPDAAIYAFASCAALIGKTTPAGRYLASDEDVALALLEEAQVAVVHGSAFGLGPYLRIAYALDAPSLLAACAAMARFCRALIRQSSMHLHLT</sequence>
<reference evidence="7 8" key="1">
    <citation type="journal article" date="2014" name="Genome Announc.">
        <title>Genome Sequence of Pseudomonas sp. Strain P482, a Tomato Rhizosphere Isolate with Broad-Spectrum Antimicrobial Activity.</title>
        <authorList>
            <person name="Krzyzanowska D.M."/>
            <person name="Ossowicki A."/>
            <person name="Jafra S."/>
        </authorList>
    </citation>
    <scope>NUCLEOTIDE SEQUENCE [LARGE SCALE GENOMIC DNA]</scope>
    <source>
        <strain evidence="7 8">P482</strain>
    </source>
</reference>
<dbReference type="GO" id="GO:0030170">
    <property type="term" value="F:pyridoxal phosphate binding"/>
    <property type="evidence" value="ECO:0007669"/>
    <property type="project" value="InterPro"/>
</dbReference>
<accession>A0AAP0SEH1</accession>
<dbReference type="EMBL" id="CP071706">
    <property type="protein sequence ID" value="KDN96978.1"/>
    <property type="molecule type" value="Genomic_DNA"/>
</dbReference>
<comment type="similarity">
    <text evidence="2">Belongs to the class-I pyridoxal-phosphate-dependent aminotransferase family.</text>
</comment>
<organism evidence="7 8">
    <name type="scientific">Pseudomonas donghuensis</name>
    <dbReference type="NCBI Taxonomy" id="1163398"/>
    <lineage>
        <taxon>Bacteria</taxon>
        <taxon>Pseudomonadati</taxon>
        <taxon>Pseudomonadota</taxon>
        <taxon>Gammaproteobacteria</taxon>
        <taxon>Pseudomonadales</taxon>
        <taxon>Pseudomonadaceae</taxon>
        <taxon>Pseudomonas</taxon>
    </lineage>
</organism>
<dbReference type="KEGG" id="pdw:BV82_5187"/>
<dbReference type="PANTHER" id="PTHR46383:SF1">
    <property type="entry name" value="ASPARTATE AMINOTRANSFERASE"/>
    <property type="match status" value="1"/>
</dbReference>
<name>A0AAP0SEH1_9PSED</name>
<keyword evidence="8" id="KW-1185">Reference proteome</keyword>
<dbReference type="Gene3D" id="3.90.1150.10">
    <property type="entry name" value="Aspartate Aminotransferase, domain 1"/>
    <property type="match status" value="1"/>
</dbReference>
<feature type="domain" description="Aminotransferase class I/classII large" evidence="6">
    <location>
        <begin position="3"/>
        <end position="79"/>
    </location>
</feature>
<dbReference type="InterPro" id="IPR004839">
    <property type="entry name" value="Aminotransferase_I/II_large"/>
</dbReference>
<evidence type="ECO:0000256" key="1">
    <source>
        <dbReference type="ARBA" id="ARBA00001933"/>
    </source>
</evidence>
<dbReference type="Proteomes" id="UP000027121">
    <property type="component" value="Chromosome"/>
</dbReference>
<dbReference type="GO" id="GO:0006520">
    <property type="term" value="P:amino acid metabolic process"/>
    <property type="evidence" value="ECO:0007669"/>
    <property type="project" value="InterPro"/>
</dbReference>
<evidence type="ECO:0000259" key="6">
    <source>
        <dbReference type="Pfam" id="PF00155"/>
    </source>
</evidence>
<keyword evidence="4" id="KW-0808">Transferase</keyword>
<dbReference type="InterPro" id="IPR015424">
    <property type="entry name" value="PyrdxlP-dep_Trfase"/>
</dbReference>
<dbReference type="Pfam" id="PF00155">
    <property type="entry name" value="Aminotran_1_2"/>
    <property type="match status" value="1"/>
</dbReference>
<keyword evidence="3 7" id="KW-0032">Aminotransferase</keyword>
<dbReference type="InterPro" id="IPR050596">
    <property type="entry name" value="AspAT/PAT-like"/>
</dbReference>
<reference evidence="7 8" key="2">
    <citation type="journal article" date="2016" name="Front. Microbiol.">
        <title>When Genome-Based Approach Meets the 'Old but Good': Revealing Genes Involved in the Antibacterial Activity of Pseudomonas sp. P482 against Soft Rot Pathogens.</title>
        <authorList>
            <person name="Krzyzanowska D.M."/>
            <person name="Ossowicki A."/>
            <person name="Rajewska M."/>
            <person name="Maciag T."/>
            <person name="Jablonska M."/>
            <person name="Obuchowski M."/>
            <person name="Heeb S."/>
            <person name="Jafra S."/>
        </authorList>
    </citation>
    <scope>NUCLEOTIDE SEQUENCE [LARGE SCALE GENOMIC DNA]</scope>
    <source>
        <strain evidence="7 8">P482</strain>
    </source>
</reference>
<gene>
    <name evidence="7" type="ORF">BV82_5187</name>
</gene>
<dbReference type="GO" id="GO:0008483">
    <property type="term" value="F:transaminase activity"/>
    <property type="evidence" value="ECO:0007669"/>
    <property type="project" value="UniProtKB-KW"/>
</dbReference>